<reference evidence="4 5" key="1">
    <citation type="submission" date="2019-11" db="EMBL/GenBank/DDBJ databases">
        <authorList>
            <person name="An D."/>
        </authorList>
    </citation>
    <scope>NUCLEOTIDE SEQUENCE [LARGE SCALE GENOMIC DNA]</scope>
    <source>
        <strain evidence="4 5">YIM 103518</strain>
    </source>
</reference>
<dbReference type="GeneID" id="86887396"/>
<organism evidence="4 5">
    <name type="scientific">Acinetobacter faecalis</name>
    <dbReference type="NCBI Taxonomy" id="2665161"/>
    <lineage>
        <taxon>Bacteria</taxon>
        <taxon>Pseudomonadati</taxon>
        <taxon>Pseudomonadota</taxon>
        <taxon>Gammaproteobacteria</taxon>
        <taxon>Moraxellales</taxon>
        <taxon>Moraxellaceae</taxon>
        <taxon>Acinetobacter</taxon>
    </lineage>
</organism>
<dbReference type="AlphaFoldDB" id="A0A6L6GFL0"/>
<proteinExistence type="predicted"/>
<feature type="signal peptide" evidence="2">
    <location>
        <begin position="1"/>
        <end position="21"/>
    </location>
</feature>
<protein>
    <submittedName>
        <fullName evidence="4">Uncharacterized protein</fullName>
    </submittedName>
</protein>
<feature type="chain" id="PRO_5027067739" evidence="2">
    <location>
        <begin position="22"/>
        <end position="61"/>
    </location>
</feature>
<evidence type="ECO:0000313" key="6">
    <source>
        <dbReference type="Proteomes" id="UP001284094"/>
    </source>
</evidence>
<feature type="region of interest" description="Disordered" evidence="1">
    <location>
        <begin position="24"/>
        <end position="61"/>
    </location>
</feature>
<evidence type="ECO:0000313" key="4">
    <source>
        <dbReference type="EMBL" id="MTD11216.1"/>
    </source>
</evidence>
<accession>A0A6L6GFL0</accession>
<sequence length="61" mass="6022">MKLSQILLATTIAAAAATSFAASTEQTPTQNAEAVVAQEQGTDASAPVAASEVATSETVAQ</sequence>
<evidence type="ECO:0000313" key="5">
    <source>
        <dbReference type="Proteomes" id="UP000473854"/>
    </source>
</evidence>
<dbReference type="Proteomes" id="UP000473854">
    <property type="component" value="Unassembled WGS sequence"/>
</dbReference>
<dbReference type="EMBL" id="WLYL01000018">
    <property type="protein sequence ID" value="MTD11216.1"/>
    <property type="molecule type" value="Genomic_DNA"/>
</dbReference>
<dbReference type="RefSeq" id="WP_154772827.1">
    <property type="nucleotide sequence ID" value="NZ_JAXHPD010000001.1"/>
</dbReference>
<name>A0A6L6GFL0_9GAMM</name>
<comment type="caution">
    <text evidence="4">The sequence shown here is derived from an EMBL/GenBank/DDBJ whole genome shotgun (WGS) entry which is preliminary data.</text>
</comment>
<reference evidence="3 6" key="3">
    <citation type="journal article" date="2024" name="Syst. Appl. Microbiol.">
        <title>Evidence for the occurrence of Acinetobacter faecalis in cattle feces and its emended description.</title>
        <authorList>
            <person name="Kyselkova M."/>
            <person name="Xanthopoulou K."/>
            <person name="Shestivska V."/>
            <person name="Spanelova P."/>
            <person name="Maixnerova M."/>
            <person name="Higgins P.G."/>
            <person name="Nemec A."/>
        </authorList>
    </citation>
    <scope>NUCLEOTIDE SEQUENCE [LARGE SCALE GENOMIC DNA]</scope>
    <source>
        <strain evidence="3 6">ANC 7225</strain>
    </source>
</reference>
<gene>
    <name evidence="4" type="ORF">GIX10_07150</name>
    <name evidence="3" type="ORF">SKM48_11700</name>
</gene>
<evidence type="ECO:0000313" key="3">
    <source>
        <dbReference type="EMBL" id="MDY6551404.1"/>
    </source>
</evidence>
<dbReference type="EMBL" id="JAXHPO010000072">
    <property type="protein sequence ID" value="MDY6551404.1"/>
    <property type="molecule type" value="Genomic_DNA"/>
</dbReference>
<keyword evidence="2" id="KW-0732">Signal</keyword>
<reference evidence="3" key="2">
    <citation type="submission" date="2023-11" db="EMBL/GenBank/DDBJ databases">
        <authorList>
            <person name="Kyselkova M."/>
            <person name="Xanthopoulou K."/>
            <person name="Shestivska V."/>
            <person name="Spanelova P."/>
            <person name="Maixnerova M."/>
            <person name="Higgins P.G."/>
            <person name="Nemec A."/>
        </authorList>
    </citation>
    <scope>NUCLEOTIDE SEQUENCE</scope>
    <source>
        <strain evidence="3">ANC 7225</strain>
    </source>
</reference>
<evidence type="ECO:0000256" key="2">
    <source>
        <dbReference type="SAM" id="SignalP"/>
    </source>
</evidence>
<evidence type="ECO:0000256" key="1">
    <source>
        <dbReference type="SAM" id="MobiDB-lite"/>
    </source>
</evidence>
<dbReference type="Proteomes" id="UP001284094">
    <property type="component" value="Unassembled WGS sequence"/>
</dbReference>
<keyword evidence="6" id="KW-1185">Reference proteome</keyword>